<organism evidence="1 2">
    <name type="scientific">Kickxella alabastrina</name>
    <dbReference type="NCBI Taxonomy" id="61397"/>
    <lineage>
        <taxon>Eukaryota</taxon>
        <taxon>Fungi</taxon>
        <taxon>Fungi incertae sedis</taxon>
        <taxon>Zoopagomycota</taxon>
        <taxon>Kickxellomycotina</taxon>
        <taxon>Kickxellomycetes</taxon>
        <taxon>Kickxellales</taxon>
        <taxon>Kickxellaceae</taxon>
        <taxon>Kickxella</taxon>
    </lineage>
</organism>
<proteinExistence type="predicted"/>
<dbReference type="EMBL" id="JANBPG010000355">
    <property type="protein sequence ID" value="KAJ1897225.1"/>
    <property type="molecule type" value="Genomic_DNA"/>
</dbReference>
<sequence>MVWTIHLLLMHPQYYSRVVGEVRAAFDRDHIINYSEAKTSLPFLEACIYETLRLAPVATTMPRFISPGGATLHGHFIPEGYNCTVSITGVNNNPEVWERSYEFYPERFLDNEANKRIVLTFSAGVRVCPGKNLAWMEMQSTLANIFNRYNLEIPADSLFTPDRVDNNGLPILMPCTVATTTVPQHPERDCNVLISMRA</sequence>
<name>A0ACC1IKI3_9FUNG</name>
<keyword evidence="2" id="KW-1185">Reference proteome</keyword>
<protein>
    <submittedName>
        <fullName evidence="1">Uncharacterized protein</fullName>
    </submittedName>
</protein>
<comment type="caution">
    <text evidence="1">The sequence shown here is derived from an EMBL/GenBank/DDBJ whole genome shotgun (WGS) entry which is preliminary data.</text>
</comment>
<gene>
    <name evidence="1" type="ORF">LPJ66_003510</name>
</gene>
<reference evidence="1" key="1">
    <citation type="submission" date="2022-07" db="EMBL/GenBank/DDBJ databases">
        <title>Phylogenomic reconstructions and comparative analyses of Kickxellomycotina fungi.</title>
        <authorList>
            <person name="Reynolds N.K."/>
            <person name="Stajich J.E."/>
            <person name="Barry K."/>
            <person name="Grigoriev I.V."/>
            <person name="Crous P."/>
            <person name="Smith M.E."/>
        </authorList>
    </citation>
    <scope>NUCLEOTIDE SEQUENCE</scope>
    <source>
        <strain evidence="1">Benny 63K</strain>
    </source>
</reference>
<evidence type="ECO:0000313" key="2">
    <source>
        <dbReference type="Proteomes" id="UP001150581"/>
    </source>
</evidence>
<evidence type="ECO:0000313" key="1">
    <source>
        <dbReference type="EMBL" id="KAJ1897225.1"/>
    </source>
</evidence>
<accession>A0ACC1IKI3</accession>
<dbReference type="Proteomes" id="UP001150581">
    <property type="component" value="Unassembled WGS sequence"/>
</dbReference>